<accession>A0A4V6P301</accession>
<dbReference type="Proteomes" id="UP000295433">
    <property type="component" value="Unassembled WGS sequence"/>
</dbReference>
<comment type="catalytic activity">
    <reaction evidence="13 14">
        <text>L-histidinol phosphate + 2-oxoglutarate = 3-(imidazol-4-yl)-2-oxopropyl phosphate + L-glutamate</text>
        <dbReference type="Rhea" id="RHEA:23744"/>
        <dbReference type="ChEBI" id="CHEBI:16810"/>
        <dbReference type="ChEBI" id="CHEBI:29985"/>
        <dbReference type="ChEBI" id="CHEBI:57766"/>
        <dbReference type="ChEBI" id="CHEBI:57980"/>
        <dbReference type="EC" id="2.6.1.9"/>
    </reaction>
</comment>
<reference evidence="16 17" key="1">
    <citation type="submission" date="2019-03" db="EMBL/GenBank/DDBJ databases">
        <title>Genomic Encyclopedia of Type Strains, Phase IV (KMG-IV): sequencing the most valuable type-strain genomes for metagenomic binning, comparative biology and taxonomic classification.</title>
        <authorList>
            <person name="Goeker M."/>
        </authorList>
    </citation>
    <scope>NUCLEOTIDE SEQUENCE [LARGE SCALE GENOMIC DNA]</scope>
    <source>
        <strain evidence="16 17">DSM 16730</strain>
    </source>
</reference>
<evidence type="ECO:0000256" key="5">
    <source>
        <dbReference type="ARBA" id="ARBA00012748"/>
    </source>
</evidence>
<evidence type="ECO:0000256" key="11">
    <source>
        <dbReference type="ARBA" id="ARBA00023102"/>
    </source>
</evidence>
<evidence type="ECO:0000256" key="10">
    <source>
        <dbReference type="ARBA" id="ARBA00022898"/>
    </source>
</evidence>
<keyword evidence="11 14" id="KW-0368">Histidine biosynthesis</keyword>
<evidence type="ECO:0000256" key="3">
    <source>
        <dbReference type="ARBA" id="ARBA00007970"/>
    </source>
</evidence>
<keyword evidence="8 14" id="KW-0028">Amino-acid biosynthesis</keyword>
<comment type="pathway">
    <text evidence="2 14">Amino-acid biosynthesis; L-histidine biosynthesis; L-histidine from 5-phospho-alpha-D-ribose 1-diphosphate: step 7/9.</text>
</comment>
<comment type="subunit">
    <text evidence="4 14">Homodimer.</text>
</comment>
<dbReference type="InterPro" id="IPR001917">
    <property type="entry name" value="Aminotrans_II_pyridoxalP_BS"/>
</dbReference>
<keyword evidence="9 14" id="KW-0808">Transferase</keyword>
<dbReference type="InterPro" id="IPR015421">
    <property type="entry name" value="PyrdxlP-dep_Trfase_major"/>
</dbReference>
<gene>
    <name evidence="14" type="primary">hisC</name>
    <name evidence="16" type="ORF">EDC54_101736</name>
</gene>
<comment type="cofactor">
    <cofactor evidence="1 14">
        <name>pyridoxal 5'-phosphate</name>
        <dbReference type="ChEBI" id="CHEBI:597326"/>
    </cofactor>
</comment>
<dbReference type="InterPro" id="IPR015422">
    <property type="entry name" value="PyrdxlP-dep_Trfase_small"/>
</dbReference>
<dbReference type="SUPFAM" id="SSF53383">
    <property type="entry name" value="PLP-dependent transferases"/>
    <property type="match status" value="1"/>
</dbReference>
<dbReference type="EMBL" id="SMBY01000001">
    <property type="protein sequence ID" value="TCV09208.1"/>
    <property type="molecule type" value="Genomic_DNA"/>
</dbReference>
<dbReference type="GO" id="GO:0000105">
    <property type="term" value="P:L-histidine biosynthetic process"/>
    <property type="evidence" value="ECO:0007669"/>
    <property type="project" value="UniProtKB-UniRule"/>
</dbReference>
<keyword evidence="10 14" id="KW-0663">Pyridoxal phosphate</keyword>
<evidence type="ECO:0000256" key="13">
    <source>
        <dbReference type="ARBA" id="ARBA00047481"/>
    </source>
</evidence>
<feature type="modified residue" description="N6-(pyridoxal phosphate)lysine" evidence="14">
    <location>
        <position position="212"/>
    </location>
</feature>
<dbReference type="RefSeq" id="WP_132453272.1">
    <property type="nucleotide sequence ID" value="NZ_JAWIZJ010000001.1"/>
</dbReference>
<dbReference type="AlphaFoldDB" id="A0A4V6P301"/>
<dbReference type="PANTHER" id="PTHR42885">
    <property type="entry name" value="HISTIDINOL-PHOSPHATE AMINOTRANSFERASE-RELATED"/>
    <property type="match status" value="1"/>
</dbReference>
<evidence type="ECO:0000256" key="6">
    <source>
        <dbReference type="ARBA" id="ARBA00018048"/>
    </source>
</evidence>
<evidence type="ECO:0000256" key="1">
    <source>
        <dbReference type="ARBA" id="ARBA00001933"/>
    </source>
</evidence>
<protein>
    <recommendedName>
        <fullName evidence="6 14">Histidinol-phosphate aminotransferase</fullName>
        <ecNumber evidence="5 14">2.6.1.9</ecNumber>
    </recommendedName>
    <alternativeName>
        <fullName evidence="12 14">Imidazole acetol-phosphate transaminase</fullName>
    </alternativeName>
</protein>
<evidence type="ECO:0000256" key="14">
    <source>
        <dbReference type="HAMAP-Rule" id="MF_01023"/>
    </source>
</evidence>
<evidence type="ECO:0000313" key="16">
    <source>
        <dbReference type="EMBL" id="TCV09208.1"/>
    </source>
</evidence>
<dbReference type="PANTHER" id="PTHR42885:SF2">
    <property type="entry name" value="HISTIDINOL-PHOSPHATE AMINOTRANSFERASE"/>
    <property type="match status" value="1"/>
</dbReference>
<dbReference type="GO" id="GO:0004400">
    <property type="term" value="F:histidinol-phosphate transaminase activity"/>
    <property type="evidence" value="ECO:0007669"/>
    <property type="project" value="UniProtKB-UniRule"/>
</dbReference>
<dbReference type="Gene3D" id="3.40.640.10">
    <property type="entry name" value="Type I PLP-dependent aspartate aminotransferase-like (Major domain)"/>
    <property type="match status" value="1"/>
</dbReference>
<evidence type="ECO:0000256" key="4">
    <source>
        <dbReference type="ARBA" id="ARBA00011738"/>
    </source>
</evidence>
<dbReference type="InterPro" id="IPR005861">
    <property type="entry name" value="HisP_aminotrans"/>
</dbReference>
<dbReference type="InterPro" id="IPR015424">
    <property type="entry name" value="PyrdxlP-dep_Trfase"/>
</dbReference>
<comment type="similarity">
    <text evidence="3 14">Belongs to the class-II pyridoxal-phosphate-dependent aminotransferase family. Histidinol-phosphate aminotransferase subfamily.</text>
</comment>
<organism evidence="16 17">
    <name type="scientific">Samsonia erythrinae</name>
    <dbReference type="NCBI Taxonomy" id="160434"/>
    <lineage>
        <taxon>Bacteria</taxon>
        <taxon>Pseudomonadati</taxon>
        <taxon>Pseudomonadota</taxon>
        <taxon>Gammaproteobacteria</taxon>
        <taxon>Enterobacterales</taxon>
        <taxon>Pectobacteriaceae</taxon>
        <taxon>Samsonia</taxon>
    </lineage>
</organism>
<evidence type="ECO:0000256" key="9">
    <source>
        <dbReference type="ARBA" id="ARBA00022679"/>
    </source>
</evidence>
<dbReference type="GO" id="GO:0030170">
    <property type="term" value="F:pyridoxal phosphate binding"/>
    <property type="evidence" value="ECO:0007669"/>
    <property type="project" value="InterPro"/>
</dbReference>
<keyword evidence="17" id="KW-1185">Reference proteome</keyword>
<dbReference type="Gene3D" id="3.90.1150.10">
    <property type="entry name" value="Aspartate Aminotransferase, domain 1"/>
    <property type="match status" value="1"/>
</dbReference>
<sequence>MSSIEELARANVRALTPYQSARRLGGQGDVWLNANEYPQAPEFQLTLQTLNRYPECQPTQVINRYADYAGVQPEQVLVSRGADEGIELLIRAFCEPGKDAILFCPPTYGMYAVSAETFGVERRTAASKTDWQLDLDSIRAQLDGAKIIYLCSPNNPTGNLLAPDDLRQVLAMAQGKALVVIDEAYIEFRLQASTANWLNEFPHLVILRTLSKAFSLAGLRCGFTLANPDVIQLLLKVIAPYPLSTPVADIAAQALSREGIAKMKANVADITANRLWLHDALKNLPCVEAIFPSVSNYLLVRFTASATVFKTLWDQGIILRDQNKQPGLAGCLRITIGNRNECERVVAALQSLPGINA</sequence>
<dbReference type="CDD" id="cd00609">
    <property type="entry name" value="AAT_like"/>
    <property type="match status" value="1"/>
</dbReference>
<evidence type="ECO:0000256" key="8">
    <source>
        <dbReference type="ARBA" id="ARBA00022605"/>
    </source>
</evidence>
<name>A0A4V6P301_9GAMM</name>
<proteinExistence type="inferred from homology"/>
<keyword evidence="7 14" id="KW-0032">Aminotransferase</keyword>
<evidence type="ECO:0000256" key="2">
    <source>
        <dbReference type="ARBA" id="ARBA00005011"/>
    </source>
</evidence>
<dbReference type="NCBIfam" id="TIGR01141">
    <property type="entry name" value="hisC"/>
    <property type="match status" value="1"/>
</dbReference>
<dbReference type="HAMAP" id="MF_01023">
    <property type="entry name" value="HisC_aminotrans_2"/>
    <property type="match status" value="1"/>
</dbReference>
<dbReference type="UniPathway" id="UPA00031">
    <property type="reaction ID" value="UER00012"/>
</dbReference>
<dbReference type="PROSITE" id="PS00599">
    <property type="entry name" value="AA_TRANSFER_CLASS_2"/>
    <property type="match status" value="1"/>
</dbReference>
<dbReference type="Pfam" id="PF00155">
    <property type="entry name" value="Aminotran_1_2"/>
    <property type="match status" value="1"/>
</dbReference>
<dbReference type="InterPro" id="IPR004839">
    <property type="entry name" value="Aminotransferase_I/II_large"/>
</dbReference>
<evidence type="ECO:0000259" key="15">
    <source>
        <dbReference type="Pfam" id="PF00155"/>
    </source>
</evidence>
<dbReference type="OrthoDB" id="9813612at2"/>
<comment type="caution">
    <text evidence="16">The sequence shown here is derived from an EMBL/GenBank/DDBJ whole genome shotgun (WGS) entry which is preliminary data.</text>
</comment>
<evidence type="ECO:0000256" key="7">
    <source>
        <dbReference type="ARBA" id="ARBA00022576"/>
    </source>
</evidence>
<evidence type="ECO:0000256" key="12">
    <source>
        <dbReference type="ARBA" id="ARBA00030262"/>
    </source>
</evidence>
<evidence type="ECO:0000313" key="17">
    <source>
        <dbReference type="Proteomes" id="UP000295433"/>
    </source>
</evidence>
<dbReference type="EC" id="2.6.1.9" evidence="5 14"/>
<feature type="domain" description="Aminotransferase class I/classII large" evidence="15">
    <location>
        <begin position="31"/>
        <end position="349"/>
    </location>
</feature>